<organism evidence="16">
    <name type="scientific">Pteris mastrevirus A</name>
    <dbReference type="NCBI Taxonomy" id="2809268"/>
    <lineage>
        <taxon>Viruses</taxon>
        <taxon>Monodnaviria</taxon>
        <taxon>Shotokuvirae</taxon>
        <taxon>Cressdnaviricota</taxon>
        <taxon>Repensiviricetes</taxon>
        <taxon>Geplafuvirales</taxon>
        <taxon>Geminiviridae</taxon>
        <taxon>Mastrevirus</taxon>
    </lineage>
</organism>
<dbReference type="GO" id="GO:0042025">
    <property type="term" value="C:host cell nucleus"/>
    <property type="evidence" value="ECO:0007669"/>
    <property type="project" value="UniProtKB-SubCell"/>
</dbReference>
<evidence type="ECO:0000256" key="14">
    <source>
        <dbReference type="ARBA" id="ARBA00046791"/>
    </source>
</evidence>
<dbReference type="InterPro" id="IPR000143">
    <property type="entry name" value="Gemcoat_MSV"/>
</dbReference>
<evidence type="ECO:0000256" key="7">
    <source>
        <dbReference type="ARBA" id="ARBA00022561"/>
    </source>
</evidence>
<keyword evidence="10 15" id="KW-0238">DNA-binding</keyword>
<keyword evidence="5 15" id="KW-1140">T=1 icosahedral capsid protein</keyword>
<keyword evidence="8 15" id="KW-1048">Host nucleus</keyword>
<dbReference type="PRINTS" id="PR00226">
    <property type="entry name" value="GEMCOATMSV"/>
</dbReference>
<keyword evidence="7 15" id="KW-0167">Capsid protein</keyword>
<evidence type="ECO:0000256" key="8">
    <source>
        <dbReference type="ARBA" id="ARBA00022562"/>
    </source>
</evidence>
<comment type="function">
    <text evidence="15">Encapsidates the viral genome into characteristic twinned ('geminate') particles. Plays a role in protection of the genome from degradation, virus acquisition and transmission by insect vectors, infectivity, and systemic movement. The CP of monopartite geminiviruses is absolutely essential for virus movement.</text>
</comment>
<evidence type="ECO:0000256" key="9">
    <source>
        <dbReference type="ARBA" id="ARBA00022844"/>
    </source>
</evidence>
<evidence type="ECO:0000256" key="10">
    <source>
        <dbReference type="ARBA" id="ARBA00023125"/>
    </source>
</evidence>
<comment type="function">
    <text evidence="15">Binds the genomic viral ssDNA and shuttles it into and out of the cell nucleus.</text>
</comment>
<evidence type="ECO:0000256" key="11">
    <source>
        <dbReference type="ARBA" id="ARBA00023296"/>
    </source>
</evidence>
<proteinExistence type="inferred from homology"/>
<comment type="subcellular location">
    <subcellularLocation>
        <location evidence="1 15">Host nucleus</location>
    </subcellularLocation>
    <subcellularLocation>
        <location evidence="2 15">Virion</location>
    </subcellularLocation>
</comment>
<dbReference type="GO" id="GO:0075732">
    <property type="term" value="P:viral penetration into host nucleus"/>
    <property type="evidence" value="ECO:0007669"/>
    <property type="project" value="UniProtKB-KW"/>
</dbReference>
<comment type="similarity">
    <text evidence="3 15">Belongs to the geminiviridae capsid protein family.</text>
</comment>
<evidence type="ECO:0000256" key="1">
    <source>
        <dbReference type="ARBA" id="ARBA00004147"/>
    </source>
</evidence>
<dbReference type="GO" id="GO:0039615">
    <property type="term" value="C:T=1 icosahedral viral capsid"/>
    <property type="evidence" value="ECO:0007669"/>
    <property type="project" value="UniProtKB-KW"/>
</dbReference>
<evidence type="ECO:0000256" key="13">
    <source>
        <dbReference type="ARBA" id="ARBA00031336"/>
    </source>
</evidence>
<evidence type="ECO:0000256" key="2">
    <source>
        <dbReference type="ARBA" id="ARBA00004328"/>
    </source>
</evidence>
<dbReference type="Pfam" id="PF00844">
    <property type="entry name" value="Gemini_coat"/>
    <property type="match status" value="1"/>
</dbReference>
<dbReference type="InterPro" id="IPR029053">
    <property type="entry name" value="Viral_coat"/>
</dbReference>
<dbReference type="Gene3D" id="2.60.120.20">
    <property type="match status" value="1"/>
</dbReference>
<name>A0A890CB31_9GEMI</name>
<reference evidence="16" key="1">
    <citation type="submission" date="2020-02" db="EMBL/GenBank/DDBJ databases">
        <authorList>
            <person name="Jo Y."/>
            <person name="Cho W.K."/>
        </authorList>
    </citation>
    <scope>NUCLEOTIDE SEQUENCE</scope>
    <source>
        <strain evidence="16">Won</strain>
    </source>
</reference>
<evidence type="ECO:0000256" key="4">
    <source>
        <dbReference type="ARBA" id="ARBA00018091"/>
    </source>
</evidence>
<accession>A0A890CB31</accession>
<dbReference type="GO" id="GO:0043657">
    <property type="term" value="C:host cell"/>
    <property type="evidence" value="ECO:0007669"/>
    <property type="project" value="GOC"/>
</dbReference>
<dbReference type="EMBL" id="MT159323">
    <property type="protein sequence ID" value="QRG29208.1"/>
    <property type="molecule type" value="Genomic_DNA"/>
</dbReference>
<comment type="subunit">
    <text evidence="14 15">Homomultimer. Interacts with the movement protein. Binds to single-stranded and double-stranded viral DNA.</text>
</comment>
<evidence type="ECO:0000256" key="3">
    <source>
        <dbReference type="ARBA" id="ARBA00005468"/>
    </source>
</evidence>
<dbReference type="PRINTS" id="PR00223">
    <property type="entry name" value="GEMCOATARBR1"/>
</dbReference>
<evidence type="ECO:0000256" key="12">
    <source>
        <dbReference type="ARBA" id="ARBA00025657"/>
    </source>
</evidence>
<evidence type="ECO:0000256" key="6">
    <source>
        <dbReference type="ARBA" id="ARBA00022524"/>
    </source>
</evidence>
<comment type="function">
    <text evidence="12">Encapsidates the viral genome into characteristic twinned ('geminate') particles. Binds the genomic viral ssDNA and shuttles it into and out of the cell nucleus. Plays a role in protection of the genome from degradation, virus acquisition and transmission by insect vectors, infectivity, and systemic movement. The CP of monopartite geminiviruses is absolutely essential for virus movement.</text>
</comment>
<evidence type="ECO:0000313" key="16">
    <source>
        <dbReference type="EMBL" id="QRG29208.1"/>
    </source>
</evidence>
<dbReference type="GO" id="GO:0046718">
    <property type="term" value="P:symbiont entry into host cell"/>
    <property type="evidence" value="ECO:0007669"/>
    <property type="project" value="UniProtKB-KW"/>
</dbReference>
<keyword evidence="11 15" id="KW-1160">Virus entry into host cell</keyword>
<dbReference type="InterPro" id="IPR000263">
    <property type="entry name" value="GV_A/BR1_coat"/>
</dbReference>
<protein>
    <recommendedName>
        <fullName evidence="4 15">Capsid protein</fullName>
    </recommendedName>
    <alternativeName>
        <fullName evidence="13 15">Coat protein</fullName>
    </alternativeName>
</protein>
<evidence type="ECO:0000256" key="5">
    <source>
        <dbReference type="ARBA" id="ARBA00022431"/>
    </source>
</evidence>
<sequence length="180" mass="20878">MYFFTAYTFGSGDYQRHTQTTMTYKMQSHMDVTLAANYWVYSRNMQMYWWLVYDKTPTGTLPTTSQIFDTLYKERHVTWMVNRDVCHRFVVKKKWTTSLSSNGVSADKINETVCALAKQSVNQVKLFKRLGVKTEWKNTTTGEIGDVKAGALYLVGAPTDGFKINLYGRFRMYFKSVGNQ</sequence>
<evidence type="ECO:0000256" key="15">
    <source>
        <dbReference type="RuleBase" id="RU363025"/>
    </source>
</evidence>
<keyword evidence="6 15" id="KW-1163">Viral penetration into host nucleus</keyword>
<dbReference type="GO" id="GO:0003677">
    <property type="term" value="F:DNA binding"/>
    <property type="evidence" value="ECO:0007669"/>
    <property type="project" value="UniProtKB-KW"/>
</dbReference>
<keyword evidence="9 15" id="KW-0946">Virion</keyword>
<dbReference type="GO" id="GO:0005198">
    <property type="term" value="F:structural molecule activity"/>
    <property type="evidence" value="ECO:0007669"/>
    <property type="project" value="InterPro"/>
</dbReference>